<name>K1T2S1_9ZZZZ</name>
<evidence type="ECO:0000313" key="7">
    <source>
        <dbReference type="EMBL" id="EKC53796.1"/>
    </source>
</evidence>
<evidence type="ECO:0000256" key="3">
    <source>
        <dbReference type="ARBA" id="ARBA00022692"/>
    </source>
</evidence>
<proteinExistence type="predicted"/>
<comment type="subcellular location">
    <subcellularLocation>
        <location evidence="1">Cell membrane</location>
        <topology evidence="1">Multi-pass membrane protein</topology>
    </subcellularLocation>
</comment>
<evidence type="ECO:0000256" key="5">
    <source>
        <dbReference type="ARBA" id="ARBA00023136"/>
    </source>
</evidence>
<accession>K1T2S1</accession>
<gene>
    <name evidence="7" type="ORF">LEA_16185</name>
</gene>
<dbReference type="EMBL" id="AJWY01011061">
    <property type="protein sequence ID" value="EKC53796.1"/>
    <property type="molecule type" value="Genomic_DNA"/>
</dbReference>
<sequence length="63" mass="7352">MDTLALLQHYWWFLISLLGALLVFLLFVQGGQSLLYTIGRTEHERNLIVNSLGRKWELTFTTL</sequence>
<evidence type="ECO:0000256" key="2">
    <source>
        <dbReference type="ARBA" id="ARBA00022475"/>
    </source>
</evidence>
<dbReference type="Pfam" id="PF02322">
    <property type="entry name" value="Cyt_bd_oxida_II"/>
    <property type="match status" value="1"/>
</dbReference>
<keyword evidence="4 6" id="KW-1133">Transmembrane helix</keyword>
<keyword evidence="2" id="KW-1003">Cell membrane</keyword>
<dbReference type="InterPro" id="IPR003317">
    <property type="entry name" value="Cyt-d_oxidase_su2"/>
</dbReference>
<evidence type="ECO:0000256" key="1">
    <source>
        <dbReference type="ARBA" id="ARBA00004651"/>
    </source>
</evidence>
<keyword evidence="5 6" id="KW-0472">Membrane</keyword>
<protein>
    <recommendedName>
        <fullName evidence="8">Cytochrome C oxidase assembly protein</fullName>
    </recommendedName>
</protein>
<comment type="caution">
    <text evidence="7">The sequence shown here is derived from an EMBL/GenBank/DDBJ whole genome shotgun (WGS) entry which is preliminary data.</text>
</comment>
<evidence type="ECO:0000256" key="4">
    <source>
        <dbReference type="ARBA" id="ARBA00022989"/>
    </source>
</evidence>
<keyword evidence="3 6" id="KW-0812">Transmembrane</keyword>
<reference evidence="7" key="1">
    <citation type="journal article" date="2013" name="Environ. Microbiol.">
        <title>Microbiota from the distal guts of lean and obese adolescents exhibit partial functional redundancy besides clear differences in community structure.</title>
        <authorList>
            <person name="Ferrer M."/>
            <person name="Ruiz A."/>
            <person name="Lanza F."/>
            <person name="Haange S.B."/>
            <person name="Oberbach A."/>
            <person name="Till H."/>
            <person name="Bargiela R."/>
            <person name="Campoy C."/>
            <person name="Segura M.T."/>
            <person name="Richter M."/>
            <person name="von Bergen M."/>
            <person name="Seifert J."/>
            <person name="Suarez A."/>
        </authorList>
    </citation>
    <scope>NUCLEOTIDE SEQUENCE</scope>
</reference>
<organism evidence="7">
    <name type="scientific">human gut metagenome</name>
    <dbReference type="NCBI Taxonomy" id="408170"/>
    <lineage>
        <taxon>unclassified sequences</taxon>
        <taxon>metagenomes</taxon>
        <taxon>organismal metagenomes</taxon>
    </lineage>
</organism>
<dbReference type="AlphaFoldDB" id="K1T2S1"/>
<feature type="non-terminal residue" evidence="7">
    <location>
        <position position="63"/>
    </location>
</feature>
<dbReference type="GO" id="GO:0005886">
    <property type="term" value="C:plasma membrane"/>
    <property type="evidence" value="ECO:0007669"/>
    <property type="project" value="UniProtKB-SubCell"/>
</dbReference>
<evidence type="ECO:0008006" key="8">
    <source>
        <dbReference type="Google" id="ProtNLM"/>
    </source>
</evidence>
<evidence type="ECO:0000256" key="6">
    <source>
        <dbReference type="SAM" id="Phobius"/>
    </source>
</evidence>
<feature type="transmembrane region" description="Helical" evidence="6">
    <location>
        <begin position="12"/>
        <end position="36"/>
    </location>
</feature>